<name>A0A235EZN2_9RHOO</name>
<gene>
    <name evidence="2" type="ORF">CGK74_06810</name>
</gene>
<dbReference type="OrthoDB" id="8556561at2"/>
<dbReference type="RefSeq" id="WP_094267735.1">
    <property type="nucleotide sequence ID" value="NZ_NOIH01000007.1"/>
</dbReference>
<feature type="compositionally biased region" description="Basic and acidic residues" evidence="1">
    <location>
        <begin position="153"/>
        <end position="166"/>
    </location>
</feature>
<evidence type="ECO:0000313" key="2">
    <source>
        <dbReference type="EMBL" id="OYD54502.1"/>
    </source>
</evidence>
<feature type="region of interest" description="Disordered" evidence="1">
    <location>
        <begin position="153"/>
        <end position="194"/>
    </location>
</feature>
<feature type="region of interest" description="Disordered" evidence="1">
    <location>
        <begin position="312"/>
        <end position="339"/>
    </location>
</feature>
<keyword evidence="3" id="KW-1185">Reference proteome</keyword>
<dbReference type="AlphaFoldDB" id="A0A235EZN2"/>
<organism evidence="2 3">
    <name type="scientific">Thauera propionica</name>
    <dbReference type="NCBI Taxonomy" id="2019431"/>
    <lineage>
        <taxon>Bacteria</taxon>
        <taxon>Pseudomonadati</taxon>
        <taxon>Pseudomonadota</taxon>
        <taxon>Betaproteobacteria</taxon>
        <taxon>Rhodocyclales</taxon>
        <taxon>Zoogloeaceae</taxon>
        <taxon>Thauera</taxon>
    </lineage>
</organism>
<evidence type="ECO:0000313" key="3">
    <source>
        <dbReference type="Proteomes" id="UP000215181"/>
    </source>
</evidence>
<proteinExistence type="predicted"/>
<dbReference type="NCBIfam" id="NF040582">
    <property type="entry name" value="STY4528_fam"/>
    <property type="match status" value="1"/>
</dbReference>
<dbReference type="Proteomes" id="UP000215181">
    <property type="component" value="Unassembled WGS sequence"/>
</dbReference>
<dbReference type="EMBL" id="NOIH01000007">
    <property type="protein sequence ID" value="OYD54502.1"/>
    <property type="molecule type" value="Genomic_DNA"/>
</dbReference>
<reference evidence="2 3" key="1">
    <citation type="submission" date="2017-07" db="EMBL/GenBank/DDBJ databases">
        <title>Thauera sp. KNDSS-Mac4 genome sequence and assembly.</title>
        <authorList>
            <person name="Mayilraj S."/>
        </authorList>
    </citation>
    <scope>NUCLEOTIDE SEQUENCE [LARGE SCALE GENOMIC DNA]</scope>
    <source>
        <strain evidence="2 3">KNDSS-Mac4</strain>
    </source>
</reference>
<sequence>MTHPHSNASAGETLLGTPTALMLDTRLTPLERNGWQVLRMLRAADGLSPLANLGQLRRYLTSIPLGQRAGYETAWRVLVVLRLTGWISLIGQHRDPLTGHVLSELYQVHDHPLRFAQACELDASLPDLLHESERHENNQVSRVASHIQATMTDEKPGPVADDDHNDPPPPASTATGQPQPADTDAPEEPANASANPMAVLPQNHRARQTIQDSAPTYSLYKYKKSTYCAGENEKSSSVQLPPCLIGVKPRQQQDIQAALRQLPEQQRQDVLDELQARSQSGVVRNAIAYFFGLIKRVLAGEFRFWAGRRLRQPASPPAPAKPAVVATQPTAPPSPAFKPAAPEVVRAHLANIRSMLGKPTDASELAARLMQDKGWQPDPA</sequence>
<dbReference type="GeneID" id="300416261"/>
<dbReference type="InterPro" id="IPR047749">
    <property type="entry name" value="STY4528-like"/>
</dbReference>
<evidence type="ECO:0000256" key="1">
    <source>
        <dbReference type="SAM" id="MobiDB-lite"/>
    </source>
</evidence>
<comment type="caution">
    <text evidence="2">The sequence shown here is derived from an EMBL/GenBank/DDBJ whole genome shotgun (WGS) entry which is preliminary data.</text>
</comment>
<protein>
    <submittedName>
        <fullName evidence="2">Uncharacterized protein</fullName>
    </submittedName>
</protein>
<accession>A0A235EZN2</accession>